<organism evidence="1 2">
    <name type="scientific">Sphingobacterium populi</name>
    <dbReference type="NCBI Taxonomy" id="1812824"/>
    <lineage>
        <taxon>Bacteria</taxon>
        <taxon>Pseudomonadati</taxon>
        <taxon>Bacteroidota</taxon>
        <taxon>Sphingobacteriia</taxon>
        <taxon>Sphingobacteriales</taxon>
        <taxon>Sphingobacteriaceae</taxon>
        <taxon>Sphingobacterium</taxon>
    </lineage>
</organism>
<comment type="caution">
    <text evidence="1">The sequence shown here is derived from an EMBL/GenBank/DDBJ whole genome shotgun (WGS) entry which is preliminary data.</text>
</comment>
<dbReference type="EMBL" id="JBHUMB010000006">
    <property type="protein sequence ID" value="MFD2743033.1"/>
    <property type="molecule type" value="Genomic_DNA"/>
</dbReference>
<evidence type="ECO:0000313" key="1">
    <source>
        <dbReference type="EMBL" id="MFD2743033.1"/>
    </source>
</evidence>
<evidence type="ECO:0000313" key="2">
    <source>
        <dbReference type="Proteomes" id="UP001597418"/>
    </source>
</evidence>
<dbReference type="SUPFAM" id="SSF53448">
    <property type="entry name" value="Nucleotide-diphospho-sugar transferases"/>
    <property type="match status" value="1"/>
</dbReference>
<dbReference type="Proteomes" id="UP001597418">
    <property type="component" value="Unassembled WGS sequence"/>
</dbReference>
<dbReference type="Pfam" id="PF05704">
    <property type="entry name" value="Caps_synth"/>
    <property type="match status" value="1"/>
</dbReference>
<dbReference type="InterPro" id="IPR008441">
    <property type="entry name" value="AfumC-like_glycosyl_Trfase"/>
</dbReference>
<dbReference type="Gene3D" id="3.90.550.20">
    <property type="match status" value="1"/>
</dbReference>
<gene>
    <name evidence="1" type="ORF">ACFSQ6_06445</name>
</gene>
<accession>A0ABW5UCC4</accession>
<keyword evidence="2" id="KW-1185">Reference proteome</keyword>
<reference evidence="2" key="1">
    <citation type="journal article" date="2019" name="Int. J. Syst. Evol. Microbiol.">
        <title>The Global Catalogue of Microorganisms (GCM) 10K type strain sequencing project: providing services to taxonomists for standard genome sequencing and annotation.</title>
        <authorList>
            <consortium name="The Broad Institute Genomics Platform"/>
            <consortium name="The Broad Institute Genome Sequencing Center for Infectious Disease"/>
            <person name="Wu L."/>
            <person name="Ma J."/>
        </authorList>
    </citation>
    <scope>NUCLEOTIDE SEQUENCE [LARGE SCALE GENOMIC DNA]</scope>
    <source>
        <strain evidence="2">KCTC 42247</strain>
    </source>
</reference>
<dbReference type="RefSeq" id="WP_380884193.1">
    <property type="nucleotide sequence ID" value="NZ_JBHUMB010000006.1"/>
</dbReference>
<name>A0ABW5UCC4_9SPHI</name>
<proteinExistence type="predicted"/>
<dbReference type="InterPro" id="IPR029044">
    <property type="entry name" value="Nucleotide-diphossugar_trans"/>
</dbReference>
<protein>
    <submittedName>
        <fullName evidence="1">Capsular polysaccharide synthesis protein</fullName>
    </submittedName>
</protein>
<sequence length="306" mass="36486">MKIVIKFISDKIWFPIRNSIVRRRHAKVAKFWKQEIKKYLEKEDADLVNLIPLKRFDKPILWQYWNEDLPYEDLPPIVQRCFDSVDKYATEHEVIRLHDGNVAEYVTLPNFIWKHNGECKFPVVFFSDLLRLALLHTYGGVWLDATVLLTKPLTKDYINLDHFVFQRDPEESDKAFWEGPHTAYWSWNPGYRVKMLNSIIFAKKDSVMIQTMLSLMLHYWQTQNKIIDYFFFQILYDELINGKMNHVKPPIVSDILPHILRVLVYGDSYPISTKELFNKVGMHKLTYIDPEKIARLDKILTDSRNF</sequence>